<evidence type="ECO:0000256" key="2">
    <source>
        <dbReference type="SAM" id="MobiDB-lite"/>
    </source>
</evidence>
<dbReference type="SUPFAM" id="SSF48452">
    <property type="entry name" value="TPR-like"/>
    <property type="match status" value="1"/>
</dbReference>
<organism evidence="3 4">
    <name type="scientific">Desulfotalea psychrophila</name>
    <dbReference type="NCBI Taxonomy" id="84980"/>
    <lineage>
        <taxon>Bacteria</taxon>
        <taxon>Pseudomonadati</taxon>
        <taxon>Thermodesulfobacteriota</taxon>
        <taxon>Desulfobulbia</taxon>
        <taxon>Desulfobulbales</taxon>
        <taxon>Desulfocapsaceae</taxon>
        <taxon>Desulfotalea</taxon>
    </lineage>
</organism>
<dbReference type="Gene3D" id="1.25.40.10">
    <property type="entry name" value="Tetratricopeptide repeat domain"/>
    <property type="match status" value="1"/>
</dbReference>
<dbReference type="Proteomes" id="UP000717534">
    <property type="component" value="Unassembled WGS sequence"/>
</dbReference>
<name>A0ABS3ATY5_9BACT</name>
<evidence type="ECO:0000313" key="3">
    <source>
        <dbReference type="EMBL" id="MBN4068559.1"/>
    </source>
</evidence>
<gene>
    <name evidence="3" type="ORF">JYU06_03440</name>
</gene>
<dbReference type="EMBL" id="JAFITO010000024">
    <property type="protein sequence ID" value="MBN4068559.1"/>
    <property type="molecule type" value="Genomic_DNA"/>
</dbReference>
<dbReference type="SMART" id="SM00028">
    <property type="entry name" value="TPR"/>
    <property type="match status" value="2"/>
</dbReference>
<dbReference type="PROSITE" id="PS50005">
    <property type="entry name" value="TPR"/>
    <property type="match status" value="1"/>
</dbReference>
<keyword evidence="1" id="KW-0802">TPR repeat</keyword>
<feature type="repeat" description="TPR" evidence="1">
    <location>
        <begin position="298"/>
        <end position="331"/>
    </location>
</feature>
<dbReference type="InterPro" id="IPR011990">
    <property type="entry name" value="TPR-like_helical_dom_sf"/>
</dbReference>
<dbReference type="PROSITE" id="PS51257">
    <property type="entry name" value="PROKAR_LIPOPROTEIN"/>
    <property type="match status" value="1"/>
</dbReference>
<comment type="caution">
    <text evidence="3">The sequence shown here is derived from an EMBL/GenBank/DDBJ whole genome shotgun (WGS) entry which is preliminary data.</text>
</comment>
<keyword evidence="4" id="KW-1185">Reference proteome</keyword>
<evidence type="ECO:0000313" key="4">
    <source>
        <dbReference type="Proteomes" id="UP000717534"/>
    </source>
</evidence>
<protein>
    <recommendedName>
        <fullName evidence="5">Tetratricopeptide repeat protein</fullName>
    </recommendedName>
</protein>
<proteinExistence type="predicted"/>
<accession>A0ABS3ATY5</accession>
<evidence type="ECO:0000256" key="1">
    <source>
        <dbReference type="PROSITE-ProRule" id="PRU00339"/>
    </source>
</evidence>
<sequence length="365" mass="41910">MKHPTLPLLLLIFLLFLLQGCAQPGFFNSEKDRLEMLDQYLAGQDFGKALTLIADTPPEHPEAMALEKKRKMVMDSLRSYEKQIVSRALELERNNEWPAARLSYEEALEKSGHSRNLKDAERAMLQRLRGRMDALELEELIVTGECLQKRLPLLQHLHESDPGDKTIHQRYVRVQKATKEVAQQLLQRGEQMLTEKNLAMASQIIPLVVKLAPSPAADSEMNRLNRQLKEKTLKKQKDRKKHARSKDKKCFESFNKAMATGDLSGAKRYLFRLTPEMKKSVAAELMQERLDKEISEYVQEELSVGDSSYRAGEYEQAIKIWQTIIELDPENETVKSKIERAKVIVEKVQSLRERQVGESGAQITN</sequence>
<reference evidence="3 4" key="1">
    <citation type="submission" date="2021-02" db="EMBL/GenBank/DDBJ databases">
        <title>Activity-based single-cell genomes from oceanic crustal fluid captures similar information to metagenomic and metatranscriptomic surveys with orders of magnitude less sampling.</title>
        <authorList>
            <person name="D'Angelo T.S."/>
            <person name="Orcutt B.N."/>
        </authorList>
    </citation>
    <scope>NUCLEOTIDE SEQUENCE [LARGE SCALE GENOMIC DNA]</scope>
    <source>
        <strain evidence="3">AH-315-G02</strain>
    </source>
</reference>
<feature type="region of interest" description="Disordered" evidence="2">
    <location>
        <begin position="227"/>
        <end position="248"/>
    </location>
</feature>
<dbReference type="InterPro" id="IPR019734">
    <property type="entry name" value="TPR_rpt"/>
</dbReference>
<evidence type="ECO:0008006" key="5">
    <source>
        <dbReference type="Google" id="ProtNLM"/>
    </source>
</evidence>
<feature type="compositionally biased region" description="Basic residues" evidence="2">
    <location>
        <begin position="236"/>
        <end position="247"/>
    </location>
</feature>